<dbReference type="EMBL" id="JBBNAG010000003">
    <property type="protein sequence ID" value="KAK9147862.1"/>
    <property type="molecule type" value="Genomic_DNA"/>
</dbReference>
<evidence type="ECO:0000313" key="2">
    <source>
        <dbReference type="Proteomes" id="UP001419268"/>
    </source>
</evidence>
<dbReference type="Proteomes" id="UP001419268">
    <property type="component" value="Unassembled WGS sequence"/>
</dbReference>
<gene>
    <name evidence="1" type="ORF">Scep_006619</name>
</gene>
<name>A0AAP0PL03_9MAGN</name>
<reference evidence="1 2" key="1">
    <citation type="submission" date="2024-01" db="EMBL/GenBank/DDBJ databases">
        <title>Genome assemblies of Stephania.</title>
        <authorList>
            <person name="Yang L."/>
        </authorList>
    </citation>
    <scope>NUCLEOTIDE SEQUENCE [LARGE SCALE GENOMIC DNA]</scope>
    <source>
        <strain evidence="1">JXDWG</strain>
        <tissue evidence="1">Leaf</tissue>
    </source>
</reference>
<organism evidence="1 2">
    <name type="scientific">Stephania cephalantha</name>
    <dbReference type="NCBI Taxonomy" id="152367"/>
    <lineage>
        <taxon>Eukaryota</taxon>
        <taxon>Viridiplantae</taxon>
        <taxon>Streptophyta</taxon>
        <taxon>Embryophyta</taxon>
        <taxon>Tracheophyta</taxon>
        <taxon>Spermatophyta</taxon>
        <taxon>Magnoliopsida</taxon>
        <taxon>Ranunculales</taxon>
        <taxon>Menispermaceae</taxon>
        <taxon>Menispermoideae</taxon>
        <taxon>Cissampelideae</taxon>
        <taxon>Stephania</taxon>
    </lineage>
</organism>
<accession>A0AAP0PL03</accession>
<comment type="caution">
    <text evidence="1">The sequence shown here is derived from an EMBL/GenBank/DDBJ whole genome shotgun (WGS) entry which is preliminary data.</text>
</comment>
<proteinExistence type="predicted"/>
<keyword evidence="2" id="KW-1185">Reference proteome</keyword>
<sequence>MVSRCKHLASCTYRPVKGKQLCLKVMSGPSALHLKKLNYVAEAFVGQDYVMVDCTARFARCLHCALLCARVSPPGGVAARFLPALVVSSHWRESPTAGAVGSLPPVGCNCIPTAWKNRQRDKELLEHTFEEAPPRHGT</sequence>
<dbReference type="AlphaFoldDB" id="A0AAP0PL03"/>
<evidence type="ECO:0000313" key="1">
    <source>
        <dbReference type="EMBL" id="KAK9147862.1"/>
    </source>
</evidence>
<protein>
    <submittedName>
        <fullName evidence="1">Uncharacterized protein</fullName>
    </submittedName>
</protein>